<evidence type="ECO:0000313" key="2">
    <source>
        <dbReference type="Ensembl" id="ENSCSAVP00000007109.1"/>
    </source>
</evidence>
<accession>H2YP51</accession>
<dbReference type="Proteomes" id="UP000007875">
    <property type="component" value="Unassembled WGS sequence"/>
</dbReference>
<reference evidence="2" key="3">
    <citation type="submission" date="2025-09" db="UniProtKB">
        <authorList>
            <consortium name="Ensembl"/>
        </authorList>
    </citation>
    <scope>IDENTIFICATION</scope>
</reference>
<dbReference type="AlphaFoldDB" id="H2YP51"/>
<sequence>MADSSVALYQTNSTDEQKHWISCINRNAALLSAAPLAAGVGSQFRFQKPLQPSHSSTLPATKQLRDQQTRLDALYTELNKVQNQQADKGSSESEVKYLEDKEAYLVWEIRKYELYTNTLDDLVALGARKFNDLQKVVEEDESRDSRSLLSISPSEPGAYFTSSSAEHFESSGDLLESSQPRSPLSPTSSLPNLIPMSVHRFPTSDASSSRISS</sequence>
<dbReference type="eggNOG" id="KOG0932">
    <property type="taxonomic scope" value="Eukaryota"/>
</dbReference>
<reference evidence="2" key="2">
    <citation type="submission" date="2025-08" db="UniProtKB">
        <authorList>
            <consortium name="Ensembl"/>
        </authorList>
    </citation>
    <scope>IDENTIFICATION</scope>
</reference>
<feature type="region of interest" description="Disordered" evidence="1">
    <location>
        <begin position="141"/>
        <end position="213"/>
    </location>
</feature>
<evidence type="ECO:0008006" key="4">
    <source>
        <dbReference type="Google" id="ProtNLM"/>
    </source>
</evidence>
<evidence type="ECO:0000256" key="1">
    <source>
        <dbReference type="SAM" id="MobiDB-lite"/>
    </source>
</evidence>
<protein>
    <recommendedName>
        <fullName evidence="4">PH domain-containing protein</fullName>
    </recommendedName>
</protein>
<organism evidence="2 3">
    <name type="scientific">Ciona savignyi</name>
    <name type="common">Pacific transparent sea squirt</name>
    <dbReference type="NCBI Taxonomy" id="51511"/>
    <lineage>
        <taxon>Eukaryota</taxon>
        <taxon>Metazoa</taxon>
        <taxon>Chordata</taxon>
        <taxon>Tunicata</taxon>
        <taxon>Ascidiacea</taxon>
        <taxon>Phlebobranchia</taxon>
        <taxon>Cionidae</taxon>
        <taxon>Ciona</taxon>
    </lineage>
</organism>
<dbReference type="InParanoid" id="H2YP51"/>
<dbReference type="HOGENOM" id="CLU_1296964_0_0_1"/>
<reference evidence="3" key="1">
    <citation type="submission" date="2003-08" db="EMBL/GenBank/DDBJ databases">
        <authorList>
            <person name="Birren B."/>
            <person name="Nusbaum C."/>
            <person name="Abebe A."/>
            <person name="Abouelleil A."/>
            <person name="Adekoya E."/>
            <person name="Ait-zahra M."/>
            <person name="Allen N."/>
            <person name="Allen T."/>
            <person name="An P."/>
            <person name="Anderson M."/>
            <person name="Anderson S."/>
            <person name="Arachchi H."/>
            <person name="Armbruster J."/>
            <person name="Bachantsang P."/>
            <person name="Baldwin J."/>
            <person name="Barry A."/>
            <person name="Bayul T."/>
            <person name="Blitshsteyn B."/>
            <person name="Bloom T."/>
            <person name="Blye J."/>
            <person name="Boguslavskiy L."/>
            <person name="Borowsky M."/>
            <person name="Boukhgalter B."/>
            <person name="Brunache A."/>
            <person name="Butler J."/>
            <person name="Calixte N."/>
            <person name="Calvo S."/>
            <person name="Camarata J."/>
            <person name="Campo K."/>
            <person name="Chang J."/>
            <person name="Cheshatsang Y."/>
            <person name="Citroen M."/>
            <person name="Collymore A."/>
            <person name="Considine T."/>
            <person name="Cook A."/>
            <person name="Cooke P."/>
            <person name="Corum B."/>
            <person name="Cuomo C."/>
            <person name="David R."/>
            <person name="Dawoe T."/>
            <person name="Degray S."/>
            <person name="Dodge S."/>
            <person name="Dooley K."/>
            <person name="Dorje P."/>
            <person name="Dorjee K."/>
            <person name="Dorris L."/>
            <person name="Duffey N."/>
            <person name="Dupes A."/>
            <person name="Elkins T."/>
            <person name="Engels R."/>
            <person name="Erickson J."/>
            <person name="Farina A."/>
            <person name="Faro S."/>
            <person name="Ferreira P."/>
            <person name="Fischer H."/>
            <person name="Fitzgerald M."/>
            <person name="Foley K."/>
            <person name="Gage D."/>
            <person name="Galagan J."/>
            <person name="Gearin G."/>
            <person name="Gnerre S."/>
            <person name="Gnirke A."/>
            <person name="Goyette A."/>
            <person name="Graham J."/>
            <person name="Grandbois E."/>
            <person name="Gyaltsen K."/>
            <person name="Hafez N."/>
            <person name="Hagopian D."/>
            <person name="Hagos B."/>
            <person name="Hall J."/>
            <person name="Hatcher B."/>
            <person name="Heller A."/>
            <person name="Higgins H."/>
            <person name="Honan T."/>
            <person name="Horn A."/>
            <person name="Houde N."/>
            <person name="Hughes L."/>
            <person name="Hulme W."/>
            <person name="Husby E."/>
            <person name="Iliev I."/>
            <person name="Jaffe D."/>
            <person name="Jones C."/>
            <person name="Kamal M."/>
            <person name="Kamat A."/>
            <person name="Kamvysselis M."/>
            <person name="Karlsson E."/>
            <person name="Kells C."/>
            <person name="Kieu A."/>
            <person name="Kisner P."/>
            <person name="Kodira C."/>
            <person name="Kulbokas E."/>
            <person name="Labutti K."/>
            <person name="Lama D."/>
            <person name="Landers T."/>
            <person name="Leger J."/>
            <person name="Levine S."/>
            <person name="Lewis D."/>
            <person name="Lewis T."/>
            <person name="Lindblad-toh K."/>
            <person name="Liu X."/>
            <person name="Lokyitsang T."/>
            <person name="Lokyitsang Y."/>
            <person name="Lucien O."/>
            <person name="Lui A."/>
            <person name="Ma L.J."/>
            <person name="Mabbitt R."/>
            <person name="Macdonald J."/>
            <person name="Maclean C."/>
            <person name="Major J."/>
            <person name="Manning J."/>
            <person name="Marabella R."/>
            <person name="Maru K."/>
            <person name="Matthews C."/>
            <person name="Mauceli E."/>
            <person name="Mccarthy M."/>
            <person name="Mcdonough S."/>
            <person name="Mcghee T."/>
            <person name="Meldrim J."/>
            <person name="Meneus L."/>
            <person name="Mesirov J."/>
            <person name="Mihalev A."/>
            <person name="Mihova T."/>
            <person name="Mikkelsen T."/>
            <person name="Mlenga V."/>
            <person name="Moru K."/>
            <person name="Mozes J."/>
            <person name="Mulrain L."/>
            <person name="Munson G."/>
            <person name="Naylor J."/>
            <person name="Newes C."/>
            <person name="Nguyen C."/>
            <person name="Nguyen N."/>
            <person name="Nguyen T."/>
            <person name="Nicol R."/>
            <person name="Nielsen C."/>
            <person name="Nizzari M."/>
            <person name="Norbu C."/>
            <person name="Norbu N."/>
            <person name="O'donnell P."/>
            <person name="Okoawo O."/>
            <person name="O'leary S."/>
            <person name="Omotosho B."/>
            <person name="O'neill K."/>
            <person name="Osman S."/>
            <person name="Parker S."/>
            <person name="Perrin D."/>
            <person name="Phunkhang P."/>
            <person name="Piqani B."/>
            <person name="Purcell S."/>
            <person name="Rachupka T."/>
            <person name="Ramasamy U."/>
            <person name="Rameau R."/>
            <person name="Ray V."/>
            <person name="Raymond C."/>
            <person name="Retta R."/>
            <person name="Richardson S."/>
            <person name="Rise C."/>
            <person name="Rodriguez J."/>
            <person name="Rogers J."/>
            <person name="Rogov P."/>
            <person name="Rutman M."/>
            <person name="Schupbach R."/>
            <person name="Seaman C."/>
            <person name="Settipalli S."/>
            <person name="Sharpe T."/>
            <person name="Sheridan J."/>
            <person name="Sherpa N."/>
            <person name="Shi J."/>
            <person name="Smirnov S."/>
            <person name="Smith C."/>
            <person name="Sougnez C."/>
            <person name="Spencer B."/>
            <person name="Stalker J."/>
            <person name="Stange-thomann N."/>
            <person name="Stavropoulos S."/>
            <person name="Stetson K."/>
            <person name="Stone C."/>
            <person name="Stone S."/>
            <person name="Stubbs M."/>
            <person name="Talamas J."/>
            <person name="Tchuinga P."/>
            <person name="Tenzing P."/>
            <person name="Tesfaye S."/>
            <person name="Theodore J."/>
            <person name="Thoulutsang Y."/>
            <person name="Topham K."/>
            <person name="Towey S."/>
            <person name="Tsamla T."/>
            <person name="Tsomo N."/>
            <person name="Vallee D."/>
            <person name="Vassiliev H."/>
            <person name="Venkataraman V."/>
            <person name="Vinson J."/>
            <person name="Vo A."/>
            <person name="Wade C."/>
            <person name="Wang S."/>
            <person name="Wangchuk T."/>
            <person name="Wangdi T."/>
            <person name="Whittaker C."/>
            <person name="Wilkinson J."/>
            <person name="Wu Y."/>
            <person name="Wyman D."/>
            <person name="Yadav S."/>
            <person name="Yang S."/>
            <person name="Yang X."/>
            <person name="Yeager S."/>
            <person name="Yee E."/>
            <person name="Young G."/>
            <person name="Zainoun J."/>
            <person name="Zembeck L."/>
            <person name="Zimmer A."/>
            <person name="Zody M."/>
            <person name="Lander E."/>
        </authorList>
    </citation>
    <scope>NUCLEOTIDE SEQUENCE [LARGE SCALE GENOMIC DNA]</scope>
</reference>
<keyword evidence="3" id="KW-1185">Reference proteome</keyword>
<evidence type="ECO:0000313" key="3">
    <source>
        <dbReference type="Proteomes" id="UP000007875"/>
    </source>
</evidence>
<feature type="compositionally biased region" description="Polar residues" evidence="1">
    <location>
        <begin position="204"/>
        <end position="213"/>
    </location>
</feature>
<feature type="compositionally biased region" description="Low complexity" evidence="1">
    <location>
        <begin position="177"/>
        <end position="195"/>
    </location>
</feature>
<name>H2YP51_CIOSA</name>
<dbReference type="Ensembl" id="ENSCSAVT00000007201.1">
    <property type="protein sequence ID" value="ENSCSAVP00000007109.1"/>
    <property type="gene ID" value="ENSCSAVG00000004249.1"/>
</dbReference>
<dbReference type="STRING" id="51511.ENSCSAVP00000007109"/>
<proteinExistence type="predicted"/>